<dbReference type="InterPro" id="IPR052894">
    <property type="entry name" value="AsmA-related"/>
</dbReference>
<dbReference type="eggNOG" id="COG2811">
    <property type="taxonomic scope" value="Bacteria"/>
</dbReference>
<feature type="transmembrane region" description="Helical" evidence="2">
    <location>
        <begin position="12"/>
        <end position="30"/>
    </location>
</feature>
<protein>
    <submittedName>
        <fullName evidence="3">Outer membrane assembly protein</fullName>
    </submittedName>
</protein>
<dbReference type="EMBL" id="CP002345">
    <property type="protein sequence ID" value="ADQ79088.1"/>
    <property type="molecule type" value="Genomic_DNA"/>
</dbReference>
<accession>E4T2Z4</accession>
<evidence type="ECO:0000313" key="3">
    <source>
        <dbReference type="EMBL" id="ADQ79088.1"/>
    </source>
</evidence>
<dbReference type="GO" id="GO:0005886">
    <property type="term" value="C:plasma membrane"/>
    <property type="evidence" value="ECO:0007669"/>
    <property type="project" value="TreeGrafter"/>
</dbReference>
<keyword evidence="4" id="KW-1185">Reference proteome</keyword>
<dbReference type="AlphaFoldDB" id="E4T2Z4"/>
<evidence type="ECO:0000256" key="2">
    <source>
        <dbReference type="SAM" id="Phobius"/>
    </source>
</evidence>
<feature type="region of interest" description="Disordered" evidence="1">
    <location>
        <begin position="860"/>
        <end position="890"/>
    </location>
</feature>
<evidence type="ECO:0000256" key="1">
    <source>
        <dbReference type="SAM" id="MobiDB-lite"/>
    </source>
</evidence>
<evidence type="ECO:0000313" key="4">
    <source>
        <dbReference type="Proteomes" id="UP000008718"/>
    </source>
</evidence>
<keyword evidence="2" id="KW-0812">Transmembrane</keyword>
<organism evidence="3 4">
    <name type="scientific">Paludibacter propionicigenes (strain DSM 17365 / JCM 13257 / WB4)</name>
    <dbReference type="NCBI Taxonomy" id="694427"/>
    <lineage>
        <taxon>Bacteria</taxon>
        <taxon>Pseudomonadati</taxon>
        <taxon>Bacteroidota</taxon>
        <taxon>Bacteroidia</taxon>
        <taxon>Bacteroidales</taxon>
        <taxon>Paludibacteraceae</taxon>
        <taxon>Paludibacter</taxon>
    </lineage>
</organism>
<dbReference type="PANTHER" id="PTHR30441:SF8">
    <property type="entry name" value="DUF748 DOMAIN-CONTAINING PROTEIN"/>
    <property type="match status" value="1"/>
</dbReference>
<dbReference type="STRING" id="694427.Palpr_0938"/>
<proteinExistence type="predicted"/>
<reference key="1">
    <citation type="submission" date="2010-11" db="EMBL/GenBank/DDBJ databases">
        <title>The complete genome of Paludibacter propionicigenes DSM 17365.</title>
        <authorList>
            <consortium name="US DOE Joint Genome Institute (JGI-PGF)"/>
            <person name="Lucas S."/>
            <person name="Copeland A."/>
            <person name="Lapidus A."/>
            <person name="Bruce D."/>
            <person name="Goodwin L."/>
            <person name="Pitluck S."/>
            <person name="Kyrpides N."/>
            <person name="Mavromatis K."/>
            <person name="Ivanova N."/>
            <person name="Munk A.C."/>
            <person name="Brettin T."/>
            <person name="Detter J.C."/>
            <person name="Han C."/>
            <person name="Tapia R."/>
            <person name="Land M."/>
            <person name="Hauser L."/>
            <person name="Markowitz V."/>
            <person name="Cheng J.-F."/>
            <person name="Hugenholtz P."/>
            <person name="Woyke T."/>
            <person name="Wu D."/>
            <person name="Gronow S."/>
            <person name="Wellnitz S."/>
            <person name="Brambilla E."/>
            <person name="Klenk H.-P."/>
            <person name="Eisen J.A."/>
        </authorList>
    </citation>
    <scope>NUCLEOTIDE SEQUENCE</scope>
    <source>
        <strain>WB4</strain>
    </source>
</reference>
<dbReference type="OrthoDB" id="596403at2"/>
<reference evidence="3 4" key="2">
    <citation type="journal article" date="2011" name="Stand. Genomic Sci.">
        <title>Complete genome sequence of Paludibacter propionicigenes type strain (WB4).</title>
        <authorList>
            <person name="Gronow S."/>
            <person name="Munk C."/>
            <person name="Lapidus A."/>
            <person name="Nolan M."/>
            <person name="Lucas S."/>
            <person name="Hammon N."/>
            <person name="Deshpande S."/>
            <person name="Cheng J.F."/>
            <person name="Tapia R."/>
            <person name="Han C."/>
            <person name="Goodwin L."/>
            <person name="Pitluck S."/>
            <person name="Liolios K."/>
            <person name="Ivanova N."/>
            <person name="Mavromatis K."/>
            <person name="Mikhailova N."/>
            <person name="Pati A."/>
            <person name="Chen A."/>
            <person name="Palaniappan K."/>
            <person name="Land M."/>
            <person name="Hauser L."/>
            <person name="Chang Y.J."/>
            <person name="Jeffries C.D."/>
            <person name="Brambilla E."/>
            <person name="Rohde M."/>
            <person name="Goker M."/>
            <person name="Detter J.C."/>
            <person name="Woyke T."/>
            <person name="Bristow J."/>
            <person name="Eisen J.A."/>
            <person name="Markowitz V."/>
            <person name="Hugenholtz P."/>
            <person name="Kyrpides N.C."/>
            <person name="Klenk H.P."/>
        </authorList>
    </citation>
    <scope>NUCLEOTIDE SEQUENCE [LARGE SCALE GENOMIC DNA]</scope>
    <source>
        <strain evidence="4">DSM 17365 / JCM 13257 / WB4</strain>
    </source>
</reference>
<dbReference type="HOGENOM" id="CLU_011472_0_0_10"/>
<feature type="compositionally biased region" description="Basic and acidic residues" evidence="1">
    <location>
        <begin position="860"/>
        <end position="882"/>
    </location>
</feature>
<sequence>MNAKVKKGLKIGGSTVVVFFLILLILPFAFKGKITKLAKEQINGKLNATVDFDKINLSFIRHFPFATVSIENLRIVGINEFKKDTLLSSESVDLVLNLSSLFSDKGYEIRKLQINNSRILAHVLPNGKDNWTVTKTDSTQKNDTTPMSFNLKLKDFEIKKAYIVYWDELGKQKAVIHNLNHHTSGDFTADSSMLKTKTTIDSLDYWMGGVKYLSKADVELNATIDANLNKKIYKFSENSSRINAIPFSFAGWVKMLDDGYDMDLTLDAKKVDFKAILSMIPAIYSNSFEGVKAGGAVNMSGFLKGKMVGDNYPAFDFKLTAVNGWFQYPKLPKSVQKINIAADISNPGKTLDATVVDISKFAFTLGGNPFSARMRVAYPMSDPELTMKAVGKLDLGNIKEIYPLEAGTQLNGVLDMNLDLSGRMSYYDNNQYDKFKFAGKLNIANMLVKMKASPQDISIAKANMVFNNRYADLSTLQMKLGRNDLTMSGKLENFVAYALHDKTLVGSLNMQSNYFNVSDFMTADAKATKADTAKMSLIQIPKNINFTMKADFKKLVYSKMDFSNAKGTLLVANGDMRIQNMGLQAFGGSMTMNGLYSTADVKKPYVNFDVNLADVTFTEIFKQVETLRKFAPVFEKATGKFSSKLSVNSLLQHDMMPNLASLIGNGSFSTKSIGLSNVEVINALASKLNKSGLSSSTIKDLALSFDIKDGKVNTKPFDVTLGNIKMKLGGSTGLDKTIAYAGTVQMPDQFNMGKFSNLNLKIGGTFSKPKVQIDVMSIINNVIGDTKAKAVSAVNKQIDAAKPNAIKAAQEQADQIRAEAKRIGDQLISEAKNQGDQLVAKTSNPIAKAVAQRAAKKLVEEAQKKSDDLNTKADTKAKDLIEKASGNAKL</sequence>
<dbReference type="GO" id="GO:0090313">
    <property type="term" value="P:regulation of protein targeting to membrane"/>
    <property type="evidence" value="ECO:0007669"/>
    <property type="project" value="TreeGrafter"/>
</dbReference>
<name>E4T2Z4_PALPW</name>
<gene>
    <name evidence="3" type="ordered locus">Palpr_0938</name>
</gene>
<keyword evidence="2" id="KW-0472">Membrane</keyword>
<dbReference type="RefSeq" id="WP_013444457.1">
    <property type="nucleotide sequence ID" value="NC_014734.1"/>
</dbReference>
<dbReference type="PANTHER" id="PTHR30441">
    <property type="entry name" value="DUF748 DOMAIN-CONTAINING PROTEIN"/>
    <property type="match status" value="1"/>
</dbReference>
<keyword evidence="2" id="KW-1133">Transmembrane helix</keyword>
<dbReference type="KEGG" id="ppn:Palpr_0938"/>
<dbReference type="Proteomes" id="UP000008718">
    <property type="component" value="Chromosome"/>
</dbReference>